<feature type="transmembrane region" description="Helical" evidence="9">
    <location>
        <begin position="24"/>
        <end position="47"/>
    </location>
</feature>
<dbReference type="SUPFAM" id="SSF90123">
    <property type="entry name" value="ABC transporter transmembrane region"/>
    <property type="match status" value="1"/>
</dbReference>
<feature type="transmembrane region" description="Helical" evidence="9">
    <location>
        <begin position="59"/>
        <end position="76"/>
    </location>
</feature>
<keyword evidence="7 9" id="KW-1133">Transmembrane helix</keyword>
<dbReference type="PROSITE" id="PS50893">
    <property type="entry name" value="ABC_TRANSPORTER_2"/>
    <property type="match status" value="1"/>
</dbReference>
<dbReference type="PROSITE" id="PS50929">
    <property type="entry name" value="ABC_TM1F"/>
    <property type="match status" value="1"/>
</dbReference>
<keyword evidence="2" id="KW-1003">Cell membrane</keyword>
<evidence type="ECO:0000256" key="9">
    <source>
        <dbReference type="SAM" id="Phobius"/>
    </source>
</evidence>
<evidence type="ECO:0000313" key="12">
    <source>
        <dbReference type="EMBL" id="SME95793.1"/>
    </source>
</evidence>
<gene>
    <name evidence="12" type="ORF">SAMN06295900_101336</name>
</gene>
<dbReference type="SUPFAM" id="SSF52540">
    <property type="entry name" value="P-loop containing nucleoside triphosphate hydrolases"/>
    <property type="match status" value="1"/>
</dbReference>
<evidence type="ECO:0000256" key="8">
    <source>
        <dbReference type="ARBA" id="ARBA00023136"/>
    </source>
</evidence>
<dbReference type="GO" id="GO:0005524">
    <property type="term" value="F:ATP binding"/>
    <property type="evidence" value="ECO:0007669"/>
    <property type="project" value="UniProtKB-KW"/>
</dbReference>
<evidence type="ECO:0000256" key="4">
    <source>
        <dbReference type="ARBA" id="ARBA00022692"/>
    </source>
</evidence>
<dbReference type="SMART" id="SM00382">
    <property type="entry name" value="AAA"/>
    <property type="match status" value="1"/>
</dbReference>
<evidence type="ECO:0000313" key="13">
    <source>
        <dbReference type="Proteomes" id="UP000192911"/>
    </source>
</evidence>
<dbReference type="InterPro" id="IPR011527">
    <property type="entry name" value="ABC1_TM_dom"/>
</dbReference>
<dbReference type="InterPro" id="IPR017871">
    <property type="entry name" value="ABC_transporter-like_CS"/>
</dbReference>
<keyword evidence="4 9" id="KW-0812">Transmembrane</keyword>
<accession>A0A1X7CG95</accession>
<dbReference type="AlphaFoldDB" id="A0A1X7CG95"/>
<feature type="transmembrane region" description="Helical" evidence="9">
    <location>
        <begin position="143"/>
        <end position="172"/>
    </location>
</feature>
<evidence type="ECO:0000256" key="5">
    <source>
        <dbReference type="ARBA" id="ARBA00022741"/>
    </source>
</evidence>
<dbReference type="Pfam" id="PF00005">
    <property type="entry name" value="ABC_tran"/>
    <property type="match status" value="1"/>
</dbReference>
<keyword evidence="8 9" id="KW-0472">Membrane</keyword>
<evidence type="ECO:0000259" key="11">
    <source>
        <dbReference type="PROSITE" id="PS50929"/>
    </source>
</evidence>
<keyword evidence="6 12" id="KW-0067">ATP-binding</keyword>
<dbReference type="Gene3D" id="3.40.50.300">
    <property type="entry name" value="P-loop containing nucleotide triphosphate hydrolases"/>
    <property type="match status" value="1"/>
</dbReference>
<dbReference type="Proteomes" id="UP000192911">
    <property type="component" value="Unassembled WGS sequence"/>
</dbReference>
<dbReference type="InterPro" id="IPR039421">
    <property type="entry name" value="Type_1_exporter"/>
</dbReference>
<evidence type="ECO:0000259" key="10">
    <source>
        <dbReference type="PROSITE" id="PS50893"/>
    </source>
</evidence>
<dbReference type="PANTHER" id="PTHR24221:SF654">
    <property type="entry name" value="ATP-BINDING CASSETTE SUB-FAMILY B MEMBER 6"/>
    <property type="match status" value="1"/>
</dbReference>
<evidence type="ECO:0000256" key="6">
    <source>
        <dbReference type="ARBA" id="ARBA00022840"/>
    </source>
</evidence>
<dbReference type="InterPro" id="IPR027417">
    <property type="entry name" value="P-loop_NTPase"/>
</dbReference>
<evidence type="ECO:0000256" key="3">
    <source>
        <dbReference type="ARBA" id="ARBA00022519"/>
    </source>
</evidence>
<dbReference type="STRING" id="28094.SAMN06295900_101336"/>
<name>A0A1X7CG95_TRICW</name>
<comment type="subcellular location">
    <subcellularLocation>
        <location evidence="1">Cell membrane</location>
        <topology evidence="1">Multi-pass membrane protein</topology>
    </subcellularLocation>
</comment>
<dbReference type="InterPro" id="IPR003439">
    <property type="entry name" value="ABC_transporter-like_ATP-bd"/>
</dbReference>
<feature type="domain" description="ABC transporter" evidence="10">
    <location>
        <begin position="356"/>
        <end position="593"/>
    </location>
</feature>
<organism evidence="12 13">
    <name type="scientific">Trinickia caryophylli</name>
    <name type="common">Paraburkholderia caryophylli</name>
    <dbReference type="NCBI Taxonomy" id="28094"/>
    <lineage>
        <taxon>Bacteria</taxon>
        <taxon>Pseudomonadati</taxon>
        <taxon>Pseudomonadota</taxon>
        <taxon>Betaproteobacteria</taxon>
        <taxon>Burkholderiales</taxon>
        <taxon>Burkholderiaceae</taxon>
        <taxon>Trinickia</taxon>
    </lineage>
</organism>
<feature type="transmembrane region" description="Helical" evidence="9">
    <location>
        <begin position="249"/>
        <end position="271"/>
    </location>
</feature>
<evidence type="ECO:0000256" key="2">
    <source>
        <dbReference type="ARBA" id="ARBA00022475"/>
    </source>
</evidence>
<proteinExistence type="predicted"/>
<dbReference type="PANTHER" id="PTHR24221">
    <property type="entry name" value="ATP-BINDING CASSETTE SUB-FAMILY B"/>
    <property type="match status" value="1"/>
</dbReference>
<sequence length="599" mass="64669">MPATVFLARLGDALRLLRRASPSAFHGAVAANLLGGLVPAALVYAGARLVEQLAAGRPLAAVAALLALYVLLNGFQECLTSVTGFVLDTLRDRVRMTMKADVSRAVATFPTLVVHEDAALRETAVLAAKAGDDLGDLVDHLHAVFLGVVTIVPVVALTGAIAWWMPAVMLAGTIPAMILRARAERASWDVQAHHASTFNALRIFERVLMQPEFAKDLRIYRMHDRLLERWRARYETYLSQATHVRARNAWRLAAAAVVTSACLALPLFAIARGFASGRHGVADLVVFFGALTQLRDGLAAVVYNLGDLLGVSYAIEPYRTLLARRAEAGSRISGTSDIPHAPAAADRATLPDNAELVLRDVTFRYGNASEPALEHIDLDLRRGETVAIVGENGAGKTSLMKLVCGLYAPSSGAMTWRARHEAGDNARRKAPRVVAVFQDFARFPLTPVDNLALPAGAGAHDERVAAPLRAVGLDSLVSKTDMPLTSEIEGGADLSGGQWQRLAIARALAHAAEANLFVFDEPTSALDPESEAQIMHRILETVRGKTALIVSHRLALTRFVDRIVVLEHGRIVEQGSHDALMAKQGRYARMFAAQAQFYR</sequence>
<keyword evidence="5" id="KW-0547">Nucleotide-binding</keyword>
<keyword evidence="13" id="KW-1185">Reference proteome</keyword>
<evidence type="ECO:0000256" key="1">
    <source>
        <dbReference type="ARBA" id="ARBA00004651"/>
    </source>
</evidence>
<dbReference type="GO" id="GO:0005886">
    <property type="term" value="C:plasma membrane"/>
    <property type="evidence" value="ECO:0007669"/>
    <property type="project" value="UniProtKB-SubCell"/>
</dbReference>
<reference evidence="13" key="1">
    <citation type="submission" date="2017-04" db="EMBL/GenBank/DDBJ databases">
        <authorList>
            <person name="Varghese N."/>
            <person name="Submissions S."/>
        </authorList>
    </citation>
    <scope>NUCLEOTIDE SEQUENCE [LARGE SCALE GENOMIC DNA]</scope>
    <source>
        <strain evidence="13">Ballard 720</strain>
    </source>
</reference>
<dbReference type="Gene3D" id="1.20.1560.10">
    <property type="entry name" value="ABC transporter type 1, transmembrane domain"/>
    <property type="match status" value="1"/>
</dbReference>
<dbReference type="GO" id="GO:0140359">
    <property type="term" value="F:ABC-type transporter activity"/>
    <property type="evidence" value="ECO:0007669"/>
    <property type="project" value="InterPro"/>
</dbReference>
<dbReference type="PROSITE" id="PS00211">
    <property type="entry name" value="ABC_TRANSPORTER_1"/>
    <property type="match status" value="1"/>
</dbReference>
<dbReference type="GO" id="GO:0034040">
    <property type="term" value="F:ATPase-coupled lipid transmembrane transporter activity"/>
    <property type="evidence" value="ECO:0007669"/>
    <property type="project" value="TreeGrafter"/>
</dbReference>
<dbReference type="InterPro" id="IPR036640">
    <property type="entry name" value="ABC1_TM_sf"/>
</dbReference>
<evidence type="ECO:0000256" key="7">
    <source>
        <dbReference type="ARBA" id="ARBA00022989"/>
    </source>
</evidence>
<dbReference type="EMBL" id="FXAH01000001">
    <property type="protein sequence ID" value="SME95793.1"/>
    <property type="molecule type" value="Genomic_DNA"/>
</dbReference>
<keyword evidence="3" id="KW-0997">Cell inner membrane</keyword>
<dbReference type="InterPro" id="IPR003593">
    <property type="entry name" value="AAA+_ATPase"/>
</dbReference>
<dbReference type="GO" id="GO:0016887">
    <property type="term" value="F:ATP hydrolysis activity"/>
    <property type="evidence" value="ECO:0007669"/>
    <property type="project" value="InterPro"/>
</dbReference>
<feature type="domain" description="ABC transmembrane type-1" evidence="11">
    <location>
        <begin position="27"/>
        <end position="310"/>
    </location>
</feature>
<protein>
    <submittedName>
        <fullName evidence="12">ATP-binding cassette, subfamily B</fullName>
    </submittedName>
</protein>